<organism evidence="1 2">
    <name type="scientific">Adiantum capillus-veneris</name>
    <name type="common">Maidenhair fern</name>
    <dbReference type="NCBI Taxonomy" id="13818"/>
    <lineage>
        <taxon>Eukaryota</taxon>
        <taxon>Viridiplantae</taxon>
        <taxon>Streptophyta</taxon>
        <taxon>Embryophyta</taxon>
        <taxon>Tracheophyta</taxon>
        <taxon>Polypodiopsida</taxon>
        <taxon>Polypodiidae</taxon>
        <taxon>Polypodiales</taxon>
        <taxon>Pteridineae</taxon>
        <taxon>Pteridaceae</taxon>
        <taxon>Vittarioideae</taxon>
        <taxon>Adiantum</taxon>
    </lineage>
</organism>
<dbReference type="InterPro" id="IPR022244">
    <property type="entry name" value="DUF3769"/>
</dbReference>
<dbReference type="PANTHER" id="PTHR34954:SF3">
    <property type="entry name" value="EXPRESSED PROTEIN"/>
    <property type="match status" value="1"/>
</dbReference>
<dbReference type="EMBL" id="JABFUD020000022">
    <property type="protein sequence ID" value="KAI5061957.1"/>
    <property type="molecule type" value="Genomic_DNA"/>
</dbReference>
<dbReference type="Proteomes" id="UP000886520">
    <property type="component" value="Chromosome 22"/>
</dbReference>
<dbReference type="GO" id="GO:1990052">
    <property type="term" value="P:ER to chloroplast lipid transport"/>
    <property type="evidence" value="ECO:0007669"/>
    <property type="project" value="InterPro"/>
</dbReference>
<gene>
    <name evidence="1" type="ORF">GOP47_0022496</name>
</gene>
<proteinExistence type="predicted"/>
<dbReference type="InterPro" id="IPR044160">
    <property type="entry name" value="TGD4-like"/>
</dbReference>
<dbReference type="Pfam" id="PF12600">
    <property type="entry name" value="DUF3769"/>
    <property type="match status" value="1"/>
</dbReference>
<dbReference type="GO" id="GO:0070300">
    <property type="term" value="F:phosphatidic acid binding"/>
    <property type="evidence" value="ECO:0007669"/>
    <property type="project" value="InterPro"/>
</dbReference>
<sequence>MNVSLCCCDVPVVIPLRWSTFTARIQTHGLVNLLREEFEGDRTPSASGDGWAKAKQLFCQSMNALGVTSRGRLNSNTLVSVSCEVDDGLARLLSCNNLTGGIQKPWHAQASVTHKLKQHDVLLQGSWNDKCVDRRGTYWNVPHMLSLDLVSRGSSGLGYRAGVYQSSGVDRDSSEEASAPLPFGALAGICGRAAVYWEKKKDLWKDTRNQPHRPFNLLASRPRVALSTVMGGILTADSLRGGDRQERLILMDTISRVSVDVFASAGVSTQLGHFQRWFLDFSKLDVNVNVASAAALVTSTRNPEQINKEISNLPSLELTFQQQVAGPFCARVDSRFTLDSLSFKRYPQIQDLNYGFEWCPEASGALKVVAWYSPMRNEGMMEFRLLEK</sequence>
<protein>
    <submittedName>
        <fullName evidence="1">Uncharacterized protein</fullName>
    </submittedName>
</protein>
<dbReference type="PANTHER" id="PTHR34954">
    <property type="entry name" value="EXPRESSED PROTEIN"/>
    <property type="match status" value="1"/>
</dbReference>
<comment type="caution">
    <text evidence="1">The sequence shown here is derived from an EMBL/GenBank/DDBJ whole genome shotgun (WGS) entry which is preliminary data.</text>
</comment>
<reference evidence="1" key="1">
    <citation type="submission" date="2021-01" db="EMBL/GenBank/DDBJ databases">
        <title>Adiantum capillus-veneris genome.</title>
        <authorList>
            <person name="Fang Y."/>
            <person name="Liao Q."/>
        </authorList>
    </citation>
    <scope>NUCLEOTIDE SEQUENCE</scope>
    <source>
        <strain evidence="1">H3</strain>
        <tissue evidence="1">Leaf</tissue>
    </source>
</reference>
<keyword evidence="2" id="KW-1185">Reference proteome</keyword>
<dbReference type="AlphaFoldDB" id="A0A9D4Z636"/>
<name>A0A9D4Z636_ADICA</name>
<dbReference type="GO" id="GO:0009941">
    <property type="term" value="C:chloroplast envelope"/>
    <property type="evidence" value="ECO:0007669"/>
    <property type="project" value="TreeGrafter"/>
</dbReference>
<dbReference type="OrthoDB" id="512148at2759"/>
<evidence type="ECO:0000313" key="2">
    <source>
        <dbReference type="Proteomes" id="UP000886520"/>
    </source>
</evidence>
<accession>A0A9D4Z636</accession>
<evidence type="ECO:0000313" key="1">
    <source>
        <dbReference type="EMBL" id="KAI5061957.1"/>
    </source>
</evidence>
<dbReference type="GO" id="GO:0034196">
    <property type="term" value="P:acylglycerol transport"/>
    <property type="evidence" value="ECO:0007669"/>
    <property type="project" value="InterPro"/>
</dbReference>